<evidence type="ECO:0000256" key="1">
    <source>
        <dbReference type="HAMAP-Rule" id="MF_00761"/>
    </source>
</evidence>
<keyword evidence="3" id="KW-1185">Reference proteome</keyword>
<dbReference type="PIRSF" id="PIRSF008757">
    <property type="entry name" value="UCP008757"/>
    <property type="match status" value="1"/>
</dbReference>
<proteinExistence type="inferred from homology"/>
<dbReference type="NCBIfam" id="NF002696">
    <property type="entry name" value="PRK02487.1-5"/>
    <property type="match status" value="1"/>
</dbReference>
<reference evidence="3" key="3">
    <citation type="journal article" date="2017" name="Plant Physiol. Biochem.">
        <title>Differential oxidative and antioxidative response of duckweed Lemna minor toward plant growth promoting/inhibiting bacteria.</title>
        <authorList>
            <person name="Ishizawa H."/>
            <person name="Kuroda M."/>
            <person name="Morikawa M."/>
            <person name="Ike M."/>
        </authorList>
    </citation>
    <scope>NUCLEOTIDE SEQUENCE [LARGE SCALE GENOMIC DNA]</scope>
    <source>
        <strain evidence="3">H3</strain>
    </source>
</reference>
<dbReference type="PANTHER" id="PTHR28255">
    <property type="match status" value="1"/>
</dbReference>
<dbReference type="HAMAP" id="MF_00761">
    <property type="entry name" value="UPF0303"/>
    <property type="match status" value="1"/>
</dbReference>
<evidence type="ECO:0000313" key="3">
    <source>
        <dbReference type="Proteomes" id="UP000198290"/>
    </source>
</evidence>
<reference evidence="2 3" key="2">
    <citation type="journal article" date="2017" name="Genome Announc.">
        <title>Draft genome sequence of Aquitalea magnusonii strain H3, a plant growth-promoting bacterium of duckweed Lemna minor.</title>
        <authorList>
            <person name="Ishizawa H."/>
            <person name="Kuroda M."/>
            <person name="Ike M."/>
        </authorList>
    </citation>
    <scope>NUCLEOTIDE SEQUENCE [LARGE SCALE GENOMIC DNA]</scope>
    <source>
        <strain evidence="2 3">H3</strain>
    </source>
</reference>
<dbReference type="InterPro" id="IPR010371">
    <property type="entry name" value="YBR137W-like"/>
</dbReference>
<dbReference type="AlphaFoldDB" id="A0A3G9GDR6"/>
<dbReference type="KEGG" id="amah:DLM_0581"/>
<comment type="similarity">
    <text evidence="1">Belongs to the UPF0303 family.</text>
</comment>
<dbReference type="SUPFAM" id="SSF143744">
    <property type="entry name" value="GlcG-like"/>
    <property type="match status" value="1"/>
</dbReference>
<sequence length="163" mass="18064">MSLEQDLQIIAQQEALLQFKQFDADTAWLVGCRLREEAIRRGAALAIVLTLNQTRRFQCLMPGATANNKDWARRKHNVVQKFERSSLAIGLDCQRQQTSLQEKNGLPLADYATHGGGFPLLLEGGVCVGSVVVSGLPQREDHQLVVDVLAAMLGREDVPRLDE</sequence>
<evidence type="ECO:0000313" key="2">
    <source>
        <dbReference type="EMBL" id="BBF84242.1"/>
    </source>
</evidence>
<dbReference type="RefSeq" id="WP_089084878.1">
    <property type="nucleotide sequence ID" value="NZ_AP018823.1"/>
</dbReference>
<dbReference type="EMBL" id="AP018823">
    <property type="protein sequence ID" value="BBF84242.1"/>
    <property type="molecule type" value="Genomic_DNA"/>
</dbReference>
<dbReference type="Pfam" id="PF03928">
    <property type="entry name" value="HbpS-like"/>
    <property type="match status" value="1"/>
</dbReference>
<accession>A0A3G9GDR6</accession>
<reference evidence="3" key="1">
    <citation type="journal article" date="2017" name="Biotechnol. Biofuels">
        <title>Evaluation of environmental bacterial communities as a factor affecting the growth of duckweed Lemna minor.</title>
        <authorList>
            <person name="Ishizawa H."/>
            <person name="Kuroda M."/>
            <person name="Morikawa M."/>
            <person name="Ike M."/>
        </authorList>
    </citation>
    <scope>NUCLEOTIDE SEQUENCE [LARGE SCALE GENOMIC DNA]</scope>
    <source>
        <strain evidence="3">H3</strain>
    </source>
</reference>
<protein>
    <recommendedName>
        <fullName evidence="1">UPF0303 protein DLM_0581</fullName>
    </recommendedName>
</protein>
<dbReference type="Proteomes" id="UP000198290">
    <property type="component" value="Chromosome"/>
</dbReference>
<gene>
    <name evidence="2" type="ORF">DLM_0581</name>
</gene>
<organism evidence="2 3">
    <name type="scientific">Aquitalea magnusonii</name>
    <dbReference type="NCBI Taxonomy" id="332411"/>
    <lineage>
        <taxon>Bacteria</taxon>
        <taxon>Pseudomonadati</taxon>
        <taxon>Pseudomonadota</taxon>
        <taxon>Betaproteobacteria</taxon>
        <taxon>Neisseriales</taxon>
        <taxon>Chromobacteriaceae</taxon>
        <taxon>Aquitalea</taxon>
    </lineage>
</organism>
<dbReference type="InterPro" id="IPR038084">
    <property type="entry name" value="PduO/GlcC-like_sf"/>
</dbReference>
<dbReference type="PANTHER" id="PTHR28255:SF1">
    <property type="entry name" value="UPF0303 PROTEIN YBR137W"/>
    <property type="match status" value="1"/>
</dbReference>
<name>A0A3G9GDR6_9NEIS</name>
<dbReference type="OrthoDB" id="9815315at2"/>
<dbReference type="InterPro" id="IPR005624">
    <property type="entry name" value="PduO/GlcC-like"/>
</dbReference>
<dbReference type="STRING" id="332411.VI06_00310"/>
<dbReference type="Gene3D" id="3.30.450.150">
    <property type="entry name" value="Haem-degrading domain"/>
    <property type="match status" value="1"/>
</dbReference>